<dbReference type="PROSITE" id="PS51846">
    <property type="entry name" value="CNNM"/>
    <property type="match status" value="1"/>
</dbReference>
<dbReference type="SMART" id="SM01091">
    <property type="entry name" value="CorC_HlyC"/>
    <property type="match status" value="1"/>
</dbReference>
<name>A0A3N1LPL8_9PROT</name>
<dbReference type="GO" id="GO:0005886">
    <property type="term" value="C:plasma membrane"/>
    <property type="evidence" value="ECO:0007669"/>
    <property type="project" value="UniProtKB-SubCell"/>
</dbReference>
<organism evidence="13 14">
    <name type="scientific">Stella humosa</name>
    <dbReference type="NCBI Taxonomy" id="94"/>
    <lineage>
        <taxon>Bacteria</taxon>
        <taxon>Pseudomonadati</taxon>
        <taxon>Pseudomonadota</taxon>
        <taxon>Alphaproteobacteria</taxon>
        <taxon>Rhodospirillales</taxon>
        <taxon>Stellaceae</taxon>
        <taxon>Stella</taxon>
    </lineage>
</organism>
<evidence type="ECO:0000256" key="3">
    <source>
        <dbReference type="ARBA" id="ARBA00022475"/>
    </source>
</evidence>
<evidence type="ECO:0000313" key="14">
    <source>
        <dbReference type="Proteomes" id="UP000278222"/>
    </source>
</evidence>
<keyword evidence="4 10" id="KW-0812">Transmembrane</keyword>
<dbReference type="Pfam" id="PF01595">
    <property type="entry name" value="CNNM"/>
    <property type="match status" value="1"/>
</dbReference>
<feature type="domain" description="CBS" evidence="11">
    <location>
        <begin position="284"/>
        <end position="344"/>
    </location>
</feature>
<proteinExistence type="inferred from homology"/>
<dbReference type="Pfam" id="PF00571">
    <property type="entry name" value="CBS"/>
    <property type="match status" value="2"/>
</dbReference>
<evidence type="ECO:0000313" key="13">
    <source>
        <dbReference type="EMBL" id="ROP91155.1"/>
    </source>
</evidence>
<keyword evidence="6 10" id="KW-1133">Transmembrane helix</keyword>
<keyword evidence="7 9" id="KW-0129">CBS domain</keyword>
<evidence type="ECO:0000259" key="11">
    <source>
        <dbReference type="PROSITE" id="PS51371"/>
    </source>
</evidence>
<reference evidence="13 14" key="1">
    <citation type="submission" date="2018-11" db="EMBL/GenBank/DDBJ databases">
        <title>Genomic Encyclopedia of Type Strains, Phase IV (KMG-IV): sequencing the most valuable type-strain genomes for metagenomic binning, comparative biology and taxonomic classification.</title>
        <authorList>
            <person name="Goeker M."/>
        </authorList>
    </citation>
    <scope>NUCLEOTIDE SEQUENCE [LARGE SCALE GENOMIC DNA]</scope>
    <source>
        <strain evidence="13 14">DSM 5900</strain>
    </source>
</reference>
<evidence type="ECO:0000256" key="6">
    <source>
        <dbReference type="ARBA" id="ARBA00022989"/>
    </source>
</evidence>
<dbReference type="Pfam" id="PF03471">
    <property type="entry name" value="CorC_HlyC"/>
    <property type="match status" value="1"/>
</dbReference>
<dbReference type="OrthoDB" id="9805314at2"/>
<protein>
    <submittedName>
        <fullName evidence="13">Mg2+/Co2+ transporter CorB</fullName>
    </submittedName>
</protein>
<dbReference type="InterPro" id="IPR044751">
    <property type="entry name" value="Ion_transp-like_CBS"/>
</dbReference>
<evidence type="ECO:0000256" key="2">
    <source>
        <dbReference type="ARBA" id="ARBA00006446"/>
    </source>
</evidence>
<comment type="similarity">
    <text evidence="2">Belongs to the UPF0053 family. Hemolysin C subfamily.</text>
</comment>
<evidence type="ECO:0000256" key="4">
    <source>
        <dbReference type="ARBA" id="ARBA00022692"/>
    </source>
</evidence>
<dbReference type="GO" id="GO:0050660">
    <property type="term" value="F:flavin adenine dinucleotide binding"/>
    <property type="evidence" value="ECO:0007669"/>
    <property type="project" value="InterPro"/>
</dbReference>
<evidence type="ECO:0000256" key="9">
    <source>
        <dbReference type="PROSITE-ProRule" id="PRU00703"/>
    </source>
</evidence>
<dbReference type="AlphaFoldDB" id="A0A3N1LPL8"/>
<dbReference type="CDD" id="cd04590">
    <property type="entry name" value="CBS_pair_CorC_HlyC_assoc"/>
    <property type="match status" value="1"/>
</dbReference>
<dbReference type="InterPro" id="IPR000644">
    <property type="entry name" value="CBS_dom"/>
</dbReference>
<dbReference type="InterPro" id="IPR002550">
    <property type="entry name" value="CNNM"/>
</dbReference>
<feature type="domain" description="CNNM transmembrane" evidence="12">
    <location>
        <begin position="1"/>
        <end position="189"/>
    </location>
</feature>
<evidence type="ECO:0000256" key="10">
    <source>
        <dbReference type="PROSITE-ProRule" id="PRU01193"/>
    </source>
</evidence>
<feature type="domain" description="CBS" evidence="11">
    <location>
        <begin position="216"/>
        <end position="276"/>
    </location>
</feature>
<comment type="subcellular location">
    <subcellularLocation>
        <location evidence="1">Cell membrane</location>
        <topology evidence="1">Multi-pass membrane protein</topology>
    </subcellularLocation>
</comment>
<dbReference type="InterPro" id="IPR005170">
    <property type="entry name" value="Transptr-assoc_dom"/>
</dbReference>
<keyword evidence="14" id="KW-1185">Reference proteome</keyword>
<evidence type="ECO:0000256" key="5">
    <source>
        <dbReference type="ARBA" id="ARBA00022737"/>
    </source>
</evidence>
<gene>
    <name evidence="13" type="ORF">EDC65_3018</name>
</gene>
<dbReference type="PANTHER" id="PTHR22777">
    <property type="entry name" value="HEMOLYSIN-RELATED"/>
    <property type="match status" value="1"/>
</dbReference>
<dbReference type="PANTHER" id="PTHR22777:SF32">
    <property type="entry name" value="UPF0053 INNER MEMBRANE PROTEIN YFJD"/>
    <property type="match status" value="1"/>
</dbReference>
<dbReference type="RefSeq" id="WP_123690818.1">
    <property type="nucleotide sequence ID" value="NZ_AP019700.1"/>
</dbReference>
<keyword evidence="3" id="KW-1003">Cell membrane</keyword>
<keyword evidence="5" id="KW-0677">Repeat</keyword>
<dbReference type="SMART" id="SM00116">
    <property type="entry name" value="CBS"/>
    <property type="match status" value="2"/>
</dbReference>
<dbReference type="SUPFAM" id="SSF56176">
    <property type="entry name" value="FAD-binding/transporter-associated domain-like"/>
    <property type="match status" value="1"/>
</dbReference>
<sequence>MDLIWLTVLAILALLVLSAFFSASETALTAASRPRMHALAKEGNRRARLVEALHAEKERLIGAILLGNNVVNITASSLATGAMVGLFGERGVVYASVAMTALVLIFGEVLPKTWAIHHADRAAMAVAPPIRRVVWLLAPITRVVQLAVNAVLSLFGVHVPKGSGVSVSVEELRGAIELHGRDDRGGDDDGPREAQRERAMLRSILELDDVAVSEIMIHRRRVVAFDADQPAEQLVDAILASPYTRIPVWRSTPDNIIGVLHAKALLRALKAQAGQVGSVDIAGIATPPWFIPETTTLLAQLEAFRRRREHFAIVVDEYGSLGGIVTLEDILEEIVGNIDDEHDVVLQGVRPQPDGSYIVAGTVTLRDLARELDWHLPDDNASTIAGLVLNEARTIPDAGQVFAFHSFRFEVLRRQRNQITTLRVTPPAPETLTAADGSS</sequence>
<dbReference type="PROSITE" id="PS51371">
    <property type="entry name" value="CBS"/>
    <property type="match status" value="2"/>
</dbReference>
<keyword evidence="8 10" id="KW-0472">Membrane</keyword>
<dbReference type="InterPro" id="IPR036318">
    <property type="entry name" value="FAD-bd_PCMH-like_sf"/>
</dbReference>
<dbReference type="Gene3D" id="3.10.580.10">
    <property type="entry name" value="CBS-domain"/>
    <property type="match status" value="1"/>
</dbReference>
<dbReference type="SUPFAM" id="SSF54631">
    <property type="entry name" value="CBS-domain pair"/>
    <property type="match status" value="1"/>
</dbReference>
<evidence type="ECO:0000259" key="12">
    <source>
        <dbReference type="PROSITE" id="PS51846"/>
    </source>
</evidence>
<accession>A0A3N1LPL8</accession>
<dbReference type="FunFam" id="3.10.580.10:FF:000002">
    <property type="entry name" value="Magnesium/cobalt efflux protein CorC"/>
    <property type="match status" value="1"/>
</dbReference>
<evidence type="ECO:0000256" key="7">
    <source>
        <dbReference type="ARBA" id="ARBA00023122"/>
    </source>
</evidence>
<comment type="caution">
    <text evidence="13">The sequence shown here is derived from an EMBL/GenBank/DDBJ whole genome shotgun (WGS) entry which is preliminary data.</text>
</comment>
<dbReference type="Proteomes" id="UP000278222">
    <property type="component" value="Unassembled WGS sequence"/>
</dbReference>
<evidence type="ECO:0000256" key="1">
    <source>
        <dbReference type="ARBA" id="ARBA00004651"/>
    </source>
</evidence>
<dbReference type="InterPro" id="IPR016169">
    <property type="entry name" value="FAD-bd_PCMH_sub2"/>
</dbReference>
<dbReference type="EMBL" id="RJKX01000014">
    <property type="protein sequence ID" value="ROP91155.1"/>
    <property type="molecule type" value="Genomic_DNA"/>
</dbReference>
<dbReference type="InterPro" id="IPR046342">
    <property type="entry name" value="CBS_dom_sf"/>
</dbReference>
<evidence type="ECO:0000256" key="8">
    <source>
        <dbReference type="ARBA" id="ARBA00023136"/>
    </source>
</evidence>
<dbReference type="Gene3D" id="3.30.465.10">
    <property type="match status" value="1"/>
</dbReference>